<protein>
    <recommendedName>
        <fullName evidence="6">Xylulose kinase</fullName>
        <shortName evidence="6">Xylulokinase</shortName>
        <ecNumber evidence="6">2.7.1.17</ecNumber>
    </recommendedName>
</protein>
<keyword evidence="5 6" id="KW-0067">ATP-binding</keyword>
<gene>
    <name evidence="6" type="primary">xylB</name>
    <name evidence="9" type="ORF">EV662_102432</name>
</gene>
<dbReference type="InterPro" id="IPR006000">
    <property type="entry name" value="Xylulokinase"/>
</dbReference>
<dbReference type="PANTHER" id="PTHR43095">
    <property type="entry name" value="SUGAR KINASE"/>
    <property type="match status" value="1"/>
</dbReference>
<dbReference type="GO" id="GO:0005997">
    <property type="term" value="P:xylulose metabolic process"/>
    <property type="evidence" value="ECO:0007669"/>
    <property type="project" value="InterPro"/>
</dbReference>
<keyword evidence="10" id="KW-1185">Reference proteome</keyword>
<dbReference type="RefSeq" id="WP_132461076.1">
    <property type="nucleotide sequence ID" value="NZ_SLXP01000002.1"/>
</dbReference>
<dbReference type="InterPro" id="IPR050406">
    <property type="entry name" value="FGGY_Carb_Kinase"/>
</dbReference>
<dbReference type="GO" id="GO:0042732">
    <property type="term" value="P:D-xylose metabolic process"/>
    <property type="evidence" value="ECO:0007669"/>
    <property type="project" value="UniProtKB-KW"/>
</dbReference>
<dbReference type="InterPro" id="IPR018485">
    <property type="entry name" value="FGGY_C"/>
</dbReference>
<dbReference type="OrthoDB" id="9805576at2"/>
<evidence type="ECO:0000259" key="7">
    <source>
        <dbReference type="Pfam" id="PF00370"/>
    </source>
</evidence>
<proteinExistence type="inferred from homology"/>
<dbReference type="GO" id="GO:0005524">
    <property type="term" value="F:ATP binding"/>
    <property type="evidence" value="ECO:0007669"/>
    <property type="project" value="UniProtKB-KW"/>
</dbReference>
<dbReference type="InterPro" id="IPR000577">
    <property type="entry name" value="Carb_kinase_FGGY"/>
</dbReference>
<dbReference type="PANTHER" id="PTHR43095:SF6">
    <property type="entry name" value="XYLULOSE KINASE"/>
    <property type="match status" value="1"/>
</dbReference>
<sequence>MSQVIGIDIGTSGVKAVLVGEALDVLAEANRPIPVSVPHPGWSEQHPDLWVDAVFACLDALAAANDLSGVAGIGFSAQMLGLVLLDEALRPVRPAILWNDQRALAECADLAALVPDIGQRTNCAPDPGINAAKLLWLAKHEPEALARARMLVLTKDYVRLALTGELASDPTDAGGTQLFDIPTNRWDEGLCAAVGWNPDLLPPIVNTWAAAGQVRPDLARRWGLGPAVPVAAGAGDNMAATLGVGAGAPGDAVVTVGTSGVACIVDGAFHPAPQAAVLTSAHAAPRAFLSMGVVMAATASLDWAARLTGRTAADLAAAAETLLAEGRAPDAPVFLPALTGIRTPHGRPDLTARLDGLRLGSDAASLGWAALEGVAFLMADCVAAQVAAGVPFDRLAVVGGGTRSALWMRMIATLLGHPAGLPDRAPVSACLGAARLARVAAGLDRADSLAARMPGFDRVIDPDPALAEILAPRRARFHRLMDQALA</sequence>
<reference evidence="9 10" key="1">
    <citation type="submission" date="2019-03" db="EMBL/GenBank/DDBJ databases">
        <title>Genomic Encyclopedia of Type Strains, Phase IV (KMG-IV): sequencing the most valuable type-strain genomes for metagenomic binning, comparative biology and taxonomic classification.</title>
        <authorList>
            <person name="Goeker M."/>
        </authorList>
    </citation>
    <scope>NUCLEOTIDE SEQUENCE [LARGE SCALE GENOMIC DNA]</scope>
    <source>
        <strain evidence="9 10">DSM 18063</strain>
    </source>
</reference>
<keyword evidence="4 6" id="KW-0418">Kinase</keyword>
<dbReference type="SUPFAM" id="SSF53067">
    <property type="entry name" value="Actin-like ATPase domain"/>
    <property type="match status" value="2"/>
</dbReference>
<keyword evidence="2 6" id="KW-0808">Transferase</keyword>
<organism evidence="9 10">
    <name type="scientific">Rhodovulum marinum</name>
    <dbReference type="NCBI Taxonomy" id="320662"/>
    <lineage>
        <taxon>Bacteria</taxon>
        <taxon>Pseudomonadati</taxon>
        <taxon>Pseudomonadota</taxon>
        <taxon>Alphaproteobacteria</taxon>
        <taxon>Rhodobacterales</taxon>
        <taxon>Paracoccaceae</taxon>
        <taxon>Rhodovulum</taxon>
    </lineage>
</organism>
<dbReference type="InterPro" id="IPR043129">
    <property type="entry name" value="ATPase_NBD"/>
</dbReference>
<dbReference type="GO" id="GO:0004856">
    <property type="term" value="F:D-xylulokinase activity"/>
    <property type="evidence" value="ECO:0007669"/>
    <property type="project" value="UniProtKB-EC"/>
</dbReference>
<comment type="caution">
    <text evidence="9">The sequence shown here is derived from an EMBL/GenBank/DDBJ whole genome shotgun (WGS) entry which is preliminary data.</text>
</comment>
<evidence type="ECO:0000313" key="10">
    <source>
        <dbReference type="Proteomes" id="UP000294835"/>
    </source>
</evidence>
<evidence type="ECO:0000256" key="1">
    <source>
        <dbReference type="ARBA" id="ARBA00009156"/>
    </source>
</evidence>
<evidence type="ECO:0000259" key="8">
    <source>
        <dbReference type="Pfam" id="PF02782"/>
    </source>
</evidence>
<comment type="similarity">
    <text evidence="1 6">Belongs to the FGGY kinase family.</text>
</comment>
<dbReference type="NCBIfam" id="TIGR01312">
    <property type="entry name" value="XylB"/>
    <property type="match status" value="1"/>
</dbReference>
<name>A0A4R2Q926_9RHOB</name>
<keyword evidence="6" id="KW-0119">Carbohydrate metabolism</keyword>
<comment type="catalytic activity">
    <reaction evidence="6">
        <text>D-xylulose + ATP = D-xylulose 5-phosphate + ADP + H(+)</text>
        <dbReference type="Rhea" id="RHEA:10964"/>
        <dbReference type="ChEBI" id="CHEBI:15378"/>
        <dbReference type="ChEBI" id="CHEBI:17140"/>
        <dbReference type="ChEBI" id="CHEBI:30616"/>
        <dbReference type="ChEBI" id="CHEBI:57737"/>
        <dbReference type="ChEBI" id="CHEBI:456216"/>
        <dbReference type="EC" id="2.7.1.17"/>
    </reaction>
</comment>
<evidence type="ECO:0000313" key="9">
    <source>
        <dbReference type="EMBL" id="TCP43235.1"/>
    </source>
</evidence>
<dbReference type="PIRSF" id="PIRSF000538">
    <property type="entry name" value="GlpK"/>
    <property type="match status" value="1"/>
</dbReference>
<keyword evidence="6" id="KW-0859">Xylose metabolism</keyword>
<feature type="domain" description="Carbohydrate kinase FGGY N-terminal" evidence="7">
    <location>
        <begin position="4"/>
        <end position="243"/>
    </location>
</feature>
<dbReference type="Gene3D" id="3.30.420.40">
    <property type="match status" value="2"/>
</dbReference>
<dbReference type="Pfam" id="PF02782">
    <property type="entry name" value="FGGY_C"/>
    <property type="match status" value="1"/>
</dbReference>
<evidence type="ECO:0000256" key="4">
    <source>
        <dbReference type="ARBA" id="ARBA00022777"/>
    </source>
</evidence>
<dbReference type="Pfam" id="PF00370">
    <property type="entry name" value="FGGY_N"/>
    <property type="match status" value="1"/>
</dbReference>
<keyword evidence="3 6" id="KW-0547">Nucleotide-binding</keyword>
<dbReference type="EC" id="2.7.1.17" evidence="6"/>
<evidence type="ECO:0000256" key="3">
    <source>
        <dbReference type="ARBA" id="ARBA00022741"/>
    </source>
</evidence>
<feature type="domain" description="Carbohydrate kinase FGGY C-terminal" evidence="8">
    <location>
        <begin position="253"/>
        <end position="441"/>
    </location>
</feature>
<dbReference type="CDD" id="cd07808">
    <property type="entry name" value="ASKHA_NBD_FGGY_EcXK-like"/>
    <property type="match status" value="1"/>
</dbReference>
<dbReference type="InterPro" id="IPR018484">
    <property type="entry name" value="FGGY_N"/>
</dbReference>
<accession>A0A4R2Q926</accession>
<evidence type="ECO:0000256" key="5">
    <source>
        <dbReference type="ARBA" id="ARBA00022840"/>
    </source>
</evidence>
<evidence type="ECO:0000256" key="2">
    <source>
        <dbReference type="ARBA" id="ARBA00022679"/>
    </source>
</evidence>
<dbReference type="AlphaFoldDB" id="A0A4R2Q926"/>
<evidence type="ECO:0000256" key="6">
    <source>
        <dbReference type="RuleBase" id="RU364073"/>
    </source>
</evidence>
<dbReference type="Proteomes" id="UP000294835">
    <property type="component" value="Unassembled WGS sequence"/>
</dbReference>
<dbReference type="EMBL" id="SLXP01000002">
    <property type="protein sequence ID" value="TCP43235.1"/>
    <property type="molecule type" value="Genomic_DNA"/>
</dbReference>